<protein>
    <submittedName>
        <fullName evidence="1">Uncharacterized protein</fullName>
    </submittedName>
</protein>
<evidence type="ECO:0000313" key="2">
    <source>
        <dbReference type="Proteomes" id="UP001138989"/>
    </source>
</evidence>
<name>A0A9X1N7U8_9GAMM</name>
<dbReference type="Proteomes" id="UP001138989">
    <property type="component" value="Unassembled WGS sequence"/>
</dbReference>
<dbReference type="RefSeq" id="WP_102833530.1">
    <property type="nucleotide sequence ID" value="NZ_JAINWF010000018.1"/>
</dbReference>
<sequence length="103" mass="11028">MRSSADLFEELNSVDEPTCIDANRASELGKSLMQTVVAFANEPGLDGGYLLLGANCFVNYKGDTVYRAVGAGLPVLSAIAHFTLADRVSNYRVAWAHFESAVA</sequence>
<evidence type="ECO:0000313" key="1">
    <source>
        <dbReference type="EMBL" id="MCD1610377.1"/>
    </source>
</evidence>
<dbReference type="EMBL" id="JAINWF010000018">
    <property type="protein sequence ID" value="MCD1610377.1"/>
    <property type="molecule type" value="Genomic_DNA"/>
</dbReference>
<comment type="caution">
    <text evidence="1">The sequence shown here is derived from an EMBL/GenBank/DDBJ whole genome shotgun (WGS) entry which is preliminary data.</text>
</comment>
<proteinExistence type="predicted"/>
<dbReference type="InterPro" id="IPR038461">
    <property type="entry name" value="Schlafen_AlbA_2_dom_sf"/>
</dbReference>
<organism evidence="1 2">
    <name type="scientific">Stutzerimonas kunmingensis</name>
    <dbReference type="NCBI Taxonomy" id="1211807"/>
    <lineage>
        <taxon>Bacteria</taxon>
        <taxon>Pseudomonadati</taxon>
        <taxon>Pseudomonadota</taxon>
        <taxon>Gammaproteobacteria</taxon>
        <taxon>Pseudomonadales</taxon>
        <taxon>Pseudomonadaceae</taxon>
        <taxon>Stutzerimonas</taxon>
    </lineage>
</organism>
<dbReference type="AlphaFoldDB" id="A0A9X1N7U8"/>
<dbReference type="Gene3D" id="3.30.950.30">
    <property type="entry name" value="Schlafen, AAA domain"/>
    <property type="match status" value="1"/>
</dbReference>
<gene>
    <name evidence="1" type="ORF">K7H17_21235</name>
</gene>
<accession>A0A9X1N7U8</accession>
<keyword evidence="2" id="KW-1185">Reference proteome</keyword>
<reference evidence="1" key="1">
    <citation type="submission" date="2021-08" db="EMBL/GenBank/DDBJ databases">
        <title>Isolation and characterization of neutrophilic mixotrophic iron-oxidizing bacteria from deep-sea hydrothermal vents.</title>
        <authorList>
            <person name="He Y."/>
        </authorList>
    </citation>
    <scope>NUCLEOTIDE SEQUENCE</scope>
    <source>
        <strain evidence="1">IOP_13</strain>
    </source>
</reference>